<evidence type="ECO:0000313" key="1">
    <source>
        <dbReference type="EMBL" id="GES53153.1"/>
    </source>
</evidence>
<gene>
    <name evidence="1" type="ORF">RsS93_57670</name>
</gene>
<protein>
    <submittedName>
        <fullName evidence="1">Uncharacterized protein</fullName>
    </submittedName>
</protein>
<organism evidence="1 2">
    <name type="scientific">Rhizobium dioscoreae</name>
    <dbReference type="NCBI Taxonomy" id="2653122"/>
    <lineage>
        <taxon>Bacteria</taxon>
        <taxon>Pseudomonadati</taxon>
        <taxon>Pseudomonadota</taxon>
        <taxon>Alphaproteobacteria</taxon>
        <taxon>Hyphomicrobiales</taxon>
        <taxon>Rhizobiaceae</taxon>
        <taxon>Rhizobium/Agrobacterium group</taxon>
        <taxon>Rhizobium</taxon>
    </lineage>
</organism>
<accession>A0ABQ0ZCN7</accession>
<reference evidence="1 2" key="1">
    <citation type="journal article" date="2020" name="Genome Biol. Evol.">
        <title>Rhizobium dioscoreae sp. nov., a plant growth-promoting bacterium isolated from yam (Dioscorea species).</title>
        <authorList>
            <person name="Ouyabe M."/>
            <person name="Tanaka N."/>
            <person name="Shiwa Y."/>
            <person name="Fujita N."/>
            <person name="Kikuno H."/>
            <person name="Babil P."/>
            <person name="Shiwachi H."/>
        </authorList>
    </citation>
    <scope>NUCLEOTIDE SEQUENCE [LARGE SCALE GENOMIC DNA]</scope>
    <source>
        <strain evidence="1 2">S-93</strain>
    </source>
</reference>
<sequence>MRDSAAAIAVPTGAAEAVEERPGYKDVDFSHVWEEWQALRRQFDQSKP</sequence>
<dbReference type="EMBL" id="BLAJ01000014">
    <property type="protein sequence ID" value="GES53153.1"/>
    <property type="molecule type" value="Genomic_DNA"/>
</dbReference>
<keyword evidence="2" id="KW-1185">Reference proteome</keyword>
<comment type="caution">
    <text evidence="1">The sequence shown here is derived from an EMBL/GenBank/DDBJ whole genome shotgun (WGS) entry which is preliminary data.</text>
</comment>
<name>A0ABQ0ZCN7_9HYPH</name>
<proteinExistence type="predicted"/>
<dbReference type="Proteomes" id="UP000390335">
    <property type="component" value="Unassembled WGS sequence"/>
</dbReference>
<evidence type="ECO:0000313" key="2">
    <source>
        <dbReference type="Proteomes" id="UP000390335"/>
    </source>
</evidence>